<dbReference type="InterPro" id="IPR006975">
    <property type="entry name" value="NifQ"/>
</dbReference>
<organism evidence="1 2">
    <name type="scientific">Reinekea thalattae</name>
    <dbReference type="NCBI Taxonomy" id="2593301"/>
    <lineage>
        <taxon>Bacteria</taxon>
        <taxon>Pseudomonadati</taxon>
        <taxon>Pseudomonadota</taxon>
        <taxon>Gammaproteobacteria</taxon>
        <taxon>Oceanospirillales</taxon>
        <taxon>Saccharospirillaceae</taxon>
        <taxon>Reinekea</taxon>
    </lineage>
</organism>
<gene>
    <name evidence="1" type="ORF">FME95_00095</name>
</gene>
<name>A0A5C8Z5X3_9GAMM</name>
<protein>
    <submittedName>
        <fullName evidence="1">Nitrogen fixation protein NifQ</fullName>
    </submittedName>
</protein>
<dbReference type="GO" id="GO:0009399">
    <property type="term" value="P:nitrogen fixation"/>
    <property type="evidence" value="ECO:0007669"/>
    <property type="project" value="InterPro"/>
</dbReference>
<dbReference type="EMBL" id="VKAD01000001">
    <property type="protein sequence ID" value="TXR53017.1"/>
    <property type="molecule type" value="Genomic_DNA"/>
</dbReference>
<accession>A0A5C8Z5X3</accession>
<sequence>MDGDNTMTTHAVTLNYYDQFLQTLGADEVPTKKISNMTSENRAIFAKVIRAQLRGLANLPYGLGLDKHVYQELMQAIDIEPLTLMDMRWNTTNSQAKQMRSEVINQLIELRMAERNQLVELLTKHSSNAPYSAVAAIVVATACLSPAHLWKTLGLDSRDELKEWLTHNFPSLTAANADNMRWKRFFYLQLCQSEGDYVCLSPTCDECSTYSECYVSGDE</sequence>
<evidence type="ECO:0000313" key="1">
    <source>
        <dbReference type="EMBL" id="TXR53017.1"/>
    </source>
</evidence>
<keyword evidence="2" id="KW-1185">Reference proteome</keyword>
<dbReference type="GO" id="GO:0030151">
    <property type="term" value="F:molybdenum ion binding"/>
    <property type="evidence" value="ECO:0007669"/>
    <property type="project" value="InterPro"/>
</dbReference>
<dbReference type="Proteomes" id="UP000321764">
    <property type="component" value="Unassembled WGS sequence"/>
</dbReference>
<dbReference type="AlphaFoldDB" id="A0A5C8Z5X3"/>
<dbReference type="Pfam" id="PF04891">
    <property type="entry name" value="NifQ"/>
    <property type="match status" value="1"/>
</dbReference>
<comment type="caution">
    <text evidence="1">The sequence shown here is derived from an EMBL/GenBank/DDBJ whole genome shotgun (WGS) entry which is preliminary data.</text>
</comment>
<reference evidence="1 2" key="1">
    <citation type="submission" date="2019-07" db="EMBL/GenBank/DDBJ databases">
        <title>Reinekea sp. strain SSH23 genome sequencing and assembly.</title>
        <authorList>
            <person name="Kim I."/>
        </authorList>
    </citation>
    <scope>NUCLEOTIDE SEQUENCE [LARGE SCALE GENOMIC DNA]</scope>
    <source>
        <strain evidence="1 2">SSH23</strain>
    </source>
</reference>
<dbReference type="OrthoDB" id="192277at2"/>
<proteinExistence type="predicted"/>
<evidence type="ECO:0000313" key="2">
    <source>
        <dbReference type="Proteomes" id="UP000321764"/>
    </source>
</evidence>